<reference evidence="2 3" key="1">
    <citation type="submission" date="2024-02" db="EMBL/GenBank/DDBJ databases">
        <authorList>
            <person name="Vignale AGUSTIN F."/>
            <person name="Sosa J E."/>
            <person name="Modenutti C."/>
        </authorList>
    </citation>
    <scope>NUCLEOTIDE SEQUENCE [LARGE SCALE GENOMIC DNA]</scope>
</reference>
<accession>A0ABC8RG47</accession>
<protein>
    <submittedName>
        <fullName evidence="2">Uncharacterized protein</fullName>
    </submittedName>
</protein>
<gene>
    <name evidence="2" type="ORF">ILEXP_LOCUS11048</name>
</gene>
<evidence type="ECO:0000313" key="2">
    <source>
        <dbReference type="EMBL" id="CAK9143342.1"/>
    </source>
</evidence>
<dbReference type="Proteomes" id="UP001642360">
    <property type="component" value="Unassembled WGS sequence"/>
</dbReference>
<feature type="region of interest" description="Disordered" evidence="1">
    <location>
        <begin position="1"/>
        <end position="25"/>
    </location>
</feature>
<dbReference type="EMBL" id="CAUOFW020001292">
    <property type="protein sequence ID" value="CAK9143342.1"/>
    <property type="molecule type" value="Genomic_DNA"/>
</dbReference>
<dbReference type="PANTHER" id="PTHR33168">
    <property type="entry name" value="STRESS INDUCED PROTEIN-RELATED"/>
    <property type="match status" value="1"/>
</dbReference>
<dbReference type="AlphaFoldDB" id="A0ABC8RG47"/>
<evidence type="ECO:0000313" key="3">
    <source>
        <dbReference type="Proteomes" id="UP001642360"/>
    </source>
</evidence>
<comment type="caution">
    <text evidence="2">The sequence shown here is derived from an EMBL/GenBank/DDBJ whole genome shotgun (WGS) entry which is preliminary data.</text>
</comment>
<organism evidence="2 3">
    <name type="scientific">Ilex paraguariensis</name>
    <name type="common">yerba mate</name>
    <dbReference type="NCBI Taxonomy" id="185542"/>
    <lineage>
        <taxon>Eukaryota</taxon>
        <taxon>Viridiplantae</taxon>
        <taxon>Streptophyta</taxon>
        <taxon>Embryophyta</taxon>
        <taxon>Tracheophyta</taxon>
        <taxon>Spermatophyta</taxon>
        <taxon>Magnoliopsida</taxon>
        <taxon>eudicotyledons</taxon>
        <taxon>Gunneridae</taxon>
        <taxon>Pentapetalae</taxon>
        <taxon>asterids</taxon>
        <taxon>campanulids</taxon>
        <taxon>Aquifoliales</taxon>
        <taxon>Aquifoliaceae</taxon>
        <taxon>Ilex</taxon>
    </lineage>
</organism>
<evidence type="ECO:0000256" key="1">
    <source>
        <dbReference type="SAM" id="MobiDB-lite"/>
    </source>
</evidence>
<keyword evidence="3" id="KW-1185">Reference proteome</keyword>
<sequence length="217" mass="24684">MEDERDTSTLRSRPKKSSMSLSSCFHGGHRRLESFESLSSSPIPSSIRSPGAWFRSKAHEVPEIKGKCKSFIPKMGRYRRHSSADFSYDPLSYALNFEDDEAAEEPPTRNFSTRLLSLPQTPRRLADLPIPKTAEPRRNVEGPTTTEVQKSINVATPRKAMVEGRRSDELKTPRAVAVEEVRRSLEEEAPVVVSRPPREVMCFEYPFDDDHKYAVFV</sequence>
<proteinExistence type="predicted"/>
<name>A0ABC8RG47_9AQUA</name>